<dbReference type="AlphaFoldDB" id="A0A137PGV5"/>
<keyword evidence="3" id="KW-0175">Coiled coil</keyword>
<dbReference type="Pfam" id="PF05965">
    <property type="entry name" value="FYRC"/>
    <property type="match status" value="1"/>
</dbReference>
<sequence length="403" mass="45305">MPKTKSYKQPNFGTISASEYRAMEDQLRCAQTLLSENMSQLRRMQRRINVLDQENKLLERAAQRKRLTKRPSYSSDTSDTSDEETVPAYHSQRSSNQYPRHPPKSQRSLPPPAPPVAVKASGKRSRRDPTQIRRVQPIDRDEEGNYVLPVTVGILTVLDLGTVVYDRHSFHNDRYIWPVGFKVTRYYNSTVDASSQTCYTATITDGGDGPRFVIEAEDRQNDPIVGNTATGAWTTVVKLANEIRNRSHSNSASGPDYFGFSHPTIAKMIQDLPNAKRCRNYRWQQFEVMSARSVPQRKYPVPPIVNELAGDLSKRTSDKGSPLVDRSSLAASSPAGRKYDYSHPESPSRSNSNSPSQSAEHYQRGGDHHNHLPPSPSHHHSHHYNDSSPLPPPPAYSSSNESN</sequence>
<reference evidence="5 6" key="1">
    <citation type="journal article" date="2015" name="Genome Biol. Evol.">
        <title>Phylogenomic analyses indicate that early fungi evolved digesting cell walls of algal ancestors of land plants.</title>
        <authorList>
            <person name="Chang Y."/>
            <person name="Wang S."/>
            <person name="Sekimoto S."/>
            <person name="Aerts A.L."/>
            <person name="Choi C."/>
            <person name="Clum A."/>
            <person name="LaButti K.M."/>
            <person name="Lindquist E.A."/>
            <person name="Yee Ngan C."/>
            <person name="Ohm R.A."/>
            <person name="Salamov A.A."/>
            <person name="Grigoriev I.V."/>
            <person name="Spatafora J.W."/>
            <person name="Berbee M.L."/>
        </authorList>
    </citation>
    <scope>NUCLEOTIDE SEQUENCE [LARGE SCALE GENOMIC DNA]</scope>
    <source>
        <strain evidence="5 6">NRRL 28638</strain>
    </source>
</reference>
<feature type="compositionally biased region" description="Basic and acidic residues" evidence="4">
    <location>
        <begin position="127"/>
        <end position="138"/>
    </location>
</feature>
<dbReference type="SMART" id="SM00541">
    <property type="entry name" value="FYRN"/>
    <property type="match status" value="1"/>
</dbReference>
<proteinExistence type="predicted"/>
<evidence type="ECO:0000313" key="5">
    <source>
        <dbReference type="EMBL" id="KXN74239.1"/>
    </source>
</evidence>
<evidence type="ECO:0008006" key="7">
    <source>
        <dbReference type="Google" id="ProtNLM"/>
    </source>
</evidence>
<dbReference type="PANTHER" id="PTHR22715:SF0">
    <property type="entry name" value="TRANSFORMING GROWTH FACTOR BETA REGULATOR 1"/>
    <property type="match status" value="1"/>
</dbReference>
<feature type="region of interest" description="Disordered" evidence="4">
    <location>
        <begin position="62"/>
        <end position="138"/>
    </location>
</feature>
<dbReference type="PANTHER" id="PTHR22715">
    <property type="entry name" value="TRANSFORMING GROWTH FACTOR BETA REGULATED GENE 1"/>
    <property type="match status" value="1"/>
</dbReference>
<feature type="compositionally biased region" description="Polar residues" evidence="4">
    <location>
        <begin position="7"/>
        <end position="17"/>
    </location>
</feature>
<evidence type="ECO:0000256" key="2">
    <source>
        <dbReference type="ARBA" id="ARBA00023242"/>
    </source>
</evidence>
<accession>A0A137PGV5</accession>
<dbReference type="OrthoDB" id="285793at2759"/>
<feature type="region of interest" description="Disordered" evidence="4">
    <location>
        <begin position="310"/>
        <end position="403"/>
    </location>
</feature>
<dbReference type="PROSITE" id="PS51543">
    <property type="entry name" value="FYRC"/>
    <property type="match status" value="1"/>
</dbReference>
<evidence type="ECO:0000256" key="4">
    <source>
        <dbReference type="SAM" id="MobiDB-lite"/>
    </source>
</evidence>
<gene>
    <name evidence="5" type="ORF">CONCODRAFT_2775</name>
</gene>
<dbReference type="SMART" id="SM00542">
    <property type="entry name" value="FYRC"/>
    <property type="match status" value="1"/>
</dbReference>
<dbReference type="STRING" id="796925.A0A137PGV5"/>
<evidence type="ECO:0000256" key="1">
    <source>
        <dbReference type="ARBA" id="ARBA00004123"/>
    </source>
</evidence>
<evidence type="ECO:0000313" key="6">
    <source>
        <dbReference type="Proteomes" id="UP000070444"/>
    </source>
</evidence>
<dbReference type="InterPro" id="IPR040092">
    <property type="entry name" value="TBRG1"/>
</dbReference>
<keyword evidence="2" id="KW-0539">Nucleus</keyword>
<dbReference type="Proteomes" id="UP000070444">
    <property type="component" value="Unassembled WGS sequence"/>
</dbReference>
<dbReference type="InterPro" id="IPR003888">
    <property type="entry name" value="FYrich_N"/>
</dbReference>
<feature type="region of interest" description="Disordered" evidence="4">
    <location>
        <begin position="1"/>
        <end position="20"/>
    </location>
</feature>
<name>A0A137PGV5_CONC2</name>
<organism evidence="5 6">
    <name type="scientific">Conidiobolus coronatus (strain ATCC 28846 / CBS 209.66 / NRRL 28638)</name>
    <name type="common">Delacroixia coronata</name>
    <dbReference type="NCBI Taxonomy" id="796925"/>
    <lineage>
        <taxon>Eukaryota</taxon>
        <taxon>Fungi</taxon>
        <taxon>Fungi incertae sedis</taxon>
        <taxon>Zoopagomycota</taxon>
        <taxon>Entomophthoromycotina</taxon>
        <taxon>Entomophthoromycetes</taxon>
        <taxon>Entomophthorales</taxon>
        <taxon>Ancylistaceae</taxon>
        <taxon>Conidiobolus</taxon>
    </lineage>
</organism>
<dbReference type="Gene3D" id="3.30.160.360">
    <property type="match status" value="1"/>
</dbReference>
<dbReference type="EMBL" id="KQ964426">
    <property type="protein sequence ID" value="KXN74239.1"/>
    <property type="molecule type" value="Genomic_DNA"/>
</dbReference>
<feature type="compositionally biased region" description="Basic and acidic residues" evidence="4">
    <location>
        <begin position="361"/>
        <end position="370"/>
    </location>
</feature>
<dbReference type="GO" id="GO:0051726">
    <property type="term" value="P:regulation of cell cycle"/>
    <property type="evidence" value="ECO:0007669"/>
    <property type="project" value="TreeGrafter"/>
</dbReference>
<comment type="subcellular location">
    <subcellularLocation>
        <location evidence="1">Nucleus</location>
    </subcellularLocation>
</comment>
<feature type="coiled-coil region" evidence="3">
    <location>
        <begin position="34"/>
        <end position="61"/>
    </location>
</feature>
<dbReference type="InterPro" id="IPR003889">
    <property type="entry name" value="FYrich_C"/>
</dbReference>
<protein>
    <recommendedName>
        <fullName evidence="7">FYR N-terminal domain-containing protein</fullName>
    </recommendedName>
</protein>
<feature type="compositionally biased region" description="Low complexity" evidence="4">
    <location>
        <begin position="344"/>
        <end position="358"/>
    </location>
</feature>
<dbReference type="Pfam" id="PF05964">
    <property type="entry name" value="FYRN"/>
    <property type="match status" value="1"/>
</dbReference>
<dbReference type="PROSITE" id="PS51542">
    <property type="entry name" value="FYRN"/>
    <property type="match status" value="1"/>
</dbReference>
<evidence type="ECO:0000256" key="3">
    <source>
        <dbReference type="SAM" id="Coils"/>
    </source>
</evidence>
<dbReference type="GO" id="GO:0005634">
    <property type="term" value="C:nucleus"/>
    <property type="evidence" value="ECO:0007669"/>
    <property type="project" value="UniProtKB-SubCell"/>
</dbReference>
<keyword evidence="6" id="KW-1185">Reference proteome</keyword>